<dbReference type="GO" id="GO:0005829">
    <property type="term" value="C:cytosol"/>
    <property type="evidence" value="ECO:0007669"/>
    <property type="project" value="TreeGrafter"/>
</dbReference>
<dbReference type="InterPro" id="IPR023362">
    <property type="entry name" value="PH-BEACH_dom"/>
</dbReference>
<dbReference type="SMART" id="SM00320">
    <property type="entry name" value="WD40"/>
    <property type="match status" value="4"/>
</dbReference>
<accession>A0AA85BY09</accession>
<evidence type="ECO:0000259" key="7">
    <source>
        <dbReference type="PROSITE" id="PS51783"/>
    </source>
</evidence>
<reference evidence="9" key="1">
    <citation type="submission" date="2023-11" db="UniProtKB">
        <authorList>
            <consortium name="WormBaseParasite"/>
        </authorList>
    </citation>
    <scope>IDENTIFICATION</scope>
</reference>
<feature type="domain" description="BEACH" evidence="6">
    <location>
        <begin position="732"/>
        <end position="1021"/>
    </location>
</feature>
<evidence type="ECO:0000259" key="6">
    <source>
        <dbReference type="PROSITE" id="PS50197"/>
    </source>
</evidence>
<dbReference type="Pfam" id="PF14844">
    <property type="entry name" value="PH_BEACH"/>
    <property type="match status" value="1"/>
</dbReference>
<dbReference type="SUPFAM" id="SSF81837">
    <property type="entry name" value="BEACH domain"/>
    <property type="match status" value="1"/>
</dbReference>
<dbReference type="InterPro" id="IPR015943">
    <property type="entry name" value="WD40/YVTN_repeat-like_dom_sf"/>
</dbReference>
<dbReference type="Gene3D" id="1.10.1540.10">
    <property type="entry name" value="BEACH domain"/>
    <property type="match status" value="1"/>
</dbReference>
<dbReference type="SUPFAM" id="SSF50978">
    <property type="entry name" value="WD40 repeat-like"/>
    <property type="match status" value="1"/>
</dbReference>
<dbReference type="CDD" id="cd06071">
    <property type="entry name" value="Beach"/>
    <property type="match status" value="1"/>
</dbReference>
<dbReference type="InterPro" id="IPR046851">
    <property type="entry name" value="NBCH_WD40"/>
</dbReference>
<dbReference type="InterPro" id="IPR000409">
    <property type="entry name" value="BEACH_dom"/>
</dbReference>
<feature type="region of interest" description="Disordered" evidence="5">
    <location>
        <begin position="1112"/>
        <end position="1136"/>
    </location>
</feature>
<sequence length="1480" mass="168795">MKQLSSGNDTVRHYGISSDIEKNLEINEVLFIQSDDSSHALQSLQIITGSTQTMNDIRVDRINHYHCSNGIDITSKEVHRHHFSFPLSIDSNDPCNIIEDSMDNLTNKLLNLSRFQLDETFQDTVINPVKNPEILLQNSDIKRLNYLIAKYTETTKSPDFLALATVYFLSVMMVSKYRDVLDPNPIWVPYANADHVHSHTELPQTNKFKQEPQVQMNTITTQNNETIATKNNNDHNINSKEAIFGITHRDENDTDRNSLVSEEYELVDVPLDNNSNNTTKSEQSNQKQNALTDLLDTCLGSTGLFLKDLFVEFMDYFSKTLIGTHGQELILSVLPFLQHTSSVVELVMLLCSQEWQTSLQKYAGWAFIELVNEGRLLSHSIRDHLYRVAVEGDVILNQIHMSNIQQHTKFEEITAHTMANLREEEKLHKNIIDSARLRDAQLSNYLNNKANRLAQFIMFNWMRLSPTSSSFTVSRTVHPLLKDYFRLDGWEDDSRRHRRLIPNPHGTNYSSSAFYNDNVRRRSVCQNHSQQLADLLKEAGIQHARDFSTNSESADKNSVQYELSHDNTLMNSTMNESVDSSETTNPVTLTWFQEDSLYPGRLCIDFKTTAYLSVPCILVSLGVTVHGTLSISKYELYFEHDTDHPNNRSIDQRVLAYIEHIYSRWSLSEIRAIFNRSFLHRKVALEIFVTSRGSVLFAFTDMNTVKLVVNALPEVGIGTRYGLPVSRASTLASPSKIFQLSNMTQRWQHRELSNFDYLMYLNTIAGRSYNDLNQYPIFPWVISNYTTKELDLSSPSNYRDLSKPIGAINPKRKAFFDERYENWEDETQPPFHYGTHYSTAAFVLNYLLRVEPFTTVFLNLQGGKFDHPDRIFYSVAKTWENCQINTSDVKELIPEFFYFPEMFENLNDLDLGVTDDGINVDTVILPPWAKSPEEFVRINREALESELVSCQLHNWIDLIFGYKQRGPEAVHATNVFHYLTYDGTVDWDKITDSLLIKAIQDQIQSFGQTPGQLLTKPHPRRNSALHHNPEIFNLLNEEFCMSLKFQSHSPVVHLFSNTSSKVLPFPSVFAITENRTIVVCKWNSLAADAVYRKARINSEVYSTDMIMNNQDPQIQHPKISSNNTNKNNESSVSLTHSSNASFMPSYSGVTSQSMSSSHLKENISTKYGPDQVHGLPLKSEVVLPLGRCLGHDLMRIYESPATNLLSFRIYGSNNGRFIQAVFGHSDIVTCLARSECHLSQYHYLASGSRDCTVMLWMFSVQRSCVINSQGLPKPLFILNGHETSINCISLSAELGLVLSGSMNGTCLLHSTRGELLRCLPSPCTTILNHQPSTSSSTAIVYNDVTAPIQPNLLTYHREGYLLGLFNLSQLSIYTLNGKLLRTTDLSILSNNTSCLYQINAVLFSNCGRYILIAGNDGVIWILRSYNLLPIHAFPKCDTSIESLCLSYDQRFIFAGLKSGCLIVFYVDFNQWHHEFQQRYF</sequence>
<dbReference type="Pfam" id="PF02138">
    <property type="entry name" value="Beach"/>
    <property type="match status" value="1"/>
</dbReference>
<dbReference type="Proteomes" id="UP000050791">
    <property type="component" value="Unassembled WGS sequence"/>
</dbReference>
<protein>
    <recommendedName>
        <fullName evidence="10">BEACH domain-containing protein</fullName>
    </recommendedName>
</protein>
<dbReference type="InterPro" id="IPR010508">
    <property type="entry name" value="NBEA-like_DUF1088"/>
</dbReference>
<keyword evidence="2" id="KW-0853">WD repeat</keyword>
<evidence type="ECO:0000256" key="5">
    <source>
        <dbReference type="SAM" id="MobiDB-lite"/>
    </source>
</evidence>
<proteinExistence type="predicted"/>
<dbReference type="FunFam" id="1.10.1540.10:FF:000001">
    <property type="entry name" value="neurobeachin isoform X1"/>
    <property type="match status" value="1"/>
</dbReference>
<feature type="compositionally biased region" description="Low complexity" evidence="5">
    <location>
        <begin position="1120"/>
        <end position="1133"/>
    </location>
</feature>
<dbReference type="PROSITE" id="PS50197">
    <property type="entry name" value="BEACH"/>
    <property type="match status" value="1"/>
</dbReference>
<dbReference type="InterPro" id="IPR036372">
    <property type="entry name" value="BEACH_dom_sf"/>
</dbReference>
<feature type="domain" description="BEACH-type PH" evidence="7">
    <location>
        <begin position="605"/>
        <end position="713"/>
    </location>
</feature>
<dbReference type="InterPro" id="IPR001680">
    <property type="entry name" value="WD40_rpt"/>
</dbReference>
<keyword evidence="4" id="KW-0472">Membrane</keyword>
<dbReference type="Gene3D" id="2.130.10.10">
    <property type="entry name" value="YVTN repeat-like/Quinoprotein amine dehydrogenase"/>
    <property type="match status" value="2"/>
</dbReference>
<evidence type="ECO:0000256" key="1">
    <source>
        <dbReference type="ARBA" id="ARBA00004370"/>
    </source>
</evidence>
<dbReference type="GO" id="GO:0016020">
    <property type="term" value="C:membrane"/>
    <property type="evidence" value="ECO:0007669"/>
    <property type="project" value="UniProtKB-SubCell"/>
</dbReference>
<dbReference type="PANTHER" id="PTHR13743:SF162">
    <property type="entry name" value="NEUROBEACHIN"/>
    <property type="match status" value="1"/>
</dbReference>
<comment type="subcellular location">
    <subcellularLocation>
        <location evidence="1">Membrane</location>
    </subcellularLocation>
</comment>
<keyword evidence="3" id="KW-0677">Repeat</keyword>
<dbReference type="Gene3D" id="2.30.29.30">
    <property type="entry name" value="Pleckstrin-homology domain (PH domain)/Phosphotyrosine-binding domain (PTB)"/>
    <property type="match status" value="1"/>
</dbReference>
<dbReference type="WBParaSite" id="SMTH1_84480.1">
    <property type="protein sequence ID" value="SMTH1_84480.1"/>
    <property type="gene ID" value="SMTH1_84480"/>
</dbReference>
<dbReference type="GO" id="GO:0008104">
    <property type="term" value="P:intracellular protein localization"/>
    <property type="evidence" value="ECO:0007669"/>
    <property type="project" value="TreeGrafter"/>
</dbReference>
<evidence type="ECO:0008006" key="10">
    <source>
        <dbReference type="Google" id="ProtNLM"/>
    </source>
</evidence>
<dbReference type="SMART" id="SM01026">
    <property type="entry name" value="Beach"/>
    <property type="match status" value="1"/>
</dbReference>
<dbReference type="CDD" id="cd01201">
    <property type="entry name" value="PH_BEACH"/>
    <property type="match status" value="1"/>
</dbReference>
<dbReference type="PROSITE" id="PS51783">
    <property type="entry name" value="PH_BEACH"/>
    <property type="match status" value="1"/>
</dbReference>
<dbReference type="InterPro" id="IPR036322">
    <property type="entry name" value="WD40_repeat_dom_sf"/>
</dbReference>
<dbReference type="PANTHER" id="PTHR13743">
    <property type="entry name" value="BEIGE/BEACH-RELATED"/>
    <property type="match status" value="1"/>
</dbReference>
<evidence type="ECO:0000256" key="4">
    <source>
        <dbReference type="ARBA" id="ARBA00023136"/>
    </source>
</evidence>
<name>A0AA85BY09_9TREM</name>
<evidence type="ECO:0000256" key="2">
    <source>
        <dbReference type="ARBA" id="ARBA00022574"/>
    </source>
</evidence>
<dbReference type="Pfam" id="PF20426">
    <property type="entry name" value="NBCH_WD40"/>
    <property type="match status" value="1"/>
</dbReference>
<dbReference type="SUPFAM" id="SSF50729">
    <property type="entry name" value="PH domain-like"/>
    <property type="match status" value="1"/>
</dbReference>
<dbReference type="Pfam" id="PF06469">
    <property type="entry name" value="DUF1088"/>
    <property type="match status" value="1"/>
</dbReference>
<organism evidence="8 9">
    <name type="scientific">Schistosoma mattheei</name>
    <dbReference type="NCBI Taxonomy" id="31246"/>
    <lineage>
        <taxon>Eukaryota</taxon>
        <taxon>Metazoa</taxon>
        <taxon>Spiralia</taxon>
        <taxon>Lophotrochozoa</taxon>
        <taxon>Platyhelminthes</taxon>
        <taxon>Trematoda</taxon>
        <taxon>Digenea</taxon>
        <taxon>Strigeidida</taxon>
        <taxon>Schistosomatoidea</taxon>
        <taxon>Schistosomatidae</taxon>
        <taxon>Schistosoma</taxon>
    </lineage>
</organism>
<evidence type="ECO:0000313" key="8">
    <source>
        <dbReference type="Proteomes" id="UP000050791"/>
    </source>
</evidence>
<dbReference type="InterPro" id="IPR050865">
    <property type="entry name" value="BEACH_Domain"/>
</dbReference>
<dbReference type="InterPro" id="IPR011993">
    <property type="entry name" value="PH-like_dom_sf"/>
</dbReference>
<evidence type="ECO:0000256" key="3">
    <source>
        <dbReference type="ARBA" id="ARBA00022737"/>
    </source>
</evidence>
<evidence type="ECO:0000313" key="9">
    <source>
        <dbReference type="WBParaSite" id="SMTH1_84480.1"/>
    </source>
</evidence>
<dbReference type="GO" id="GO:0019901">
    <property type="term" value="F:protein kinase binding"/>
    <property type="evidence" value="ECO:0007669"/>
    <property type="project" value="TreeGrafter"/>
</dbReference>